<feature type="domain" description="HTH tetR-type" evidence="3">
    <location>
        <begin position="6"/>
        <end position="66"/>
    </location>
</feature>
<comment type="caution">
    <text evidence="4">The sequence shown here is derived from an EMBL/GenBank/DDBJ whole genome shotgun (WGS) entry which is preliminary data.</text>
</comment>
<keyword evidence="1 2" id="KW-0238">DNA-binding</keyword>
<dbReference type="AlphaFoldDB" id="A0A084JNQ8"/>
<dbReference type="PANTHER" id="PTHR43479">
    <property type="entry name" value="ACREF/ENVCD OPERON REPRESSOR-RELATED"/>
    <property type="match status" value="1"/>
</dbReference>
<gene>
    <name evidence="4" type="ORF">IO98_07405</name>
</gene>
<dbReference type="OrthoDB" id="9810250at2"/>
<dbReference type="InterPro" id="IPR009057">
    <property type="entry name" value="Homeodomain-like_sf"/>
</dbReference>
<dbReference type="Proteomes" id="UP000028525">
    <property type="component" value="Unassembled WGS sequence"/>
</dbReference>
<dbReference type="RefSeq" id="WP_038279712.1">
    <property type="nucleotide sequence ID" value="NZ_JPME01000010.1"/>
</dbReference>
<dbReference type="PROSITE" id="PS01081">
    <property type="entry name" value="HTH_TETR_1"/>
    <property type="match status" value="1"/>
</dbReference>
<evidence type="ECO:0000256" key="1">
    <source>
        <dbReference type="ARBA" id="ARBA00023125"/>
    </source>
</evidence>
<dbReference type="PROSITE" id="PS50977">
    <property type="entry name" value="HTH_TETR_2"/>
    <property type="match status" value="1"/>
</dbReference>
<dbReference type="Gene3D" id="1.10.357.10">
    <property type="entry name" value="Tetracycline Repressor, domain 2"/>
    <property type="match status" value="1"/>
</dbReference>
<name>A0A084JNQ8_9FIRM</name>
<dbReference type="Pfam" id="PF00440">
    <property type="entry name" value="TetR_N"/>
    <property type="match status" value="1"/>
</dbReference>
<dbReference type="InterPro" id="IPR001647">
    <property type="entry name" value="HTH_TetR"/>
</dbReference>
<evidence type="ECO:0000259" key="3">
    <source>
        <dbReference type="PROSITE" id="PS50977"/>
    </source>
</evidence>
<keyword evidence="5" id="KW-1185">Reference proteome</keyword>
<organism evidence="4 5">
    <name type="scientific">Lacrimispora celerecrescens</name>
    <dbReference type="NCBI Taxonomy" id="29354"/>
    <lineage>
        <taxon>Bacteria</taxon>
        <taxon>Bacillati</taxon>
        <taxon>Bacillota</taxon>
        <taxon>Clostridia</taxon>
        <taxon>Lachnospirales</taxon>
        <taxon>Lachnospiraceae</taxon>
        <taxon>Lacrimispora</taxon>
    </lineage>
</organism>
<dbReference type="InterPro" id="IPR050624">
    <property type="entry name" value="HTH-type_Tx_Regulator"/>
</dbReference>
<evidence type="ECO:0000313" key="5">
    <source>
        <dbReference type="Proteomes" id="UP000028525"/>
    </source>
</evidence>
<dbReference type="InterPro" id="IPR023772">
    <property type="entry name" value="DNA-bd_HTH_TetR-type_CS"/>
</dbReference>
<sequence length="187" mass="22222">MDRRQRKTREAIFDAFSKLLIHNSYSQITVQEIIDEANVGRTTFYAHFPTKDDLLREMCAELFEHVFSHKPEAEPTHDFSMATGDPKTIVTHILYHLREHGRTMIILLTCENGELFQRYFHQYFHELVTLHMFRGNTRKNTIVPDDFLIDHISGSFVNLVRWWLKNQMKQPPEEIAEYFWAVIQPVV</sequence>
<evidence type="ECO:0000313" key="4">
    <source>
        <dbReference type="EMBL" id="KEZ90592.1"/>
    </source>
</evidence>
<evidence type="ECO:0000256" key="2">
    <source>
        <dbReference type="PROSITE-ProRule" id="PRU00335"/>
    </source>
</evidence>
<dbReference type="EMBL" id="JPME01000010">
    <property type="protein sequence ID" value="KEZ90592.1"/>
    <property type="molecule type" value="Genomic_DNA"/>
</dbReference>
<dbReference type="PANTHER" id="PTHR43479:SF23">
    <property type="entry name" value="HTH TETR-TYPE DOMAIN-CONTAINING PROTEIN"/>
    <property type="match status" value="1"/>
</dbReference>
<feature type="DNA-binding region" description="H-T-H motif" evidence="2">
    <location>
        <begin position="29"/>
        <end position="48"/>
    </location>
</feature>
<dbReference type="Pfam" id="PF14278">
    <property type="entry name" value="TetR_C_8"/>
    <property type="match status" value="1"/>
</dbReference>
<dbReference type="InterPro" id="IPR039532">
    <property type="entry name" value="TetR_C_Firmicutes"/>
</dbReference>
<accession>A0A084JNQ8</accession>
<proteinExistence type="predicted"/>
<dbReference type="GO" id="GO:0003677">
    <property type="term" value="F:DNA binding"/>
    <property type="evidence" value="ECO:0007669"/>
    <property type="project" value="UniProtKB-UniRule"/>
</dbReference>
<dbReference type="STRING" id="29354.IO98_07405"/>
<dbReference type="SUPFAM" id="SSF46689">
    <property type="entry name" value="Homeodomain-like"/>
    <property type="match status" value="1"/>
</dbReference>
<reference evidence="4 5" key="1">
    <citation type="submission" date="2014-07" db="EMBL/GenBank/DDBJ databases">
        <title>Draft genome of Clostridium celerecrescens 152B isolated from sediments associated with methane hydrate from Krishna Godavari basin.</title>
        <authorList>
            <person name="Honkalas V.S."/>
            <person name="Dabir A.P."/>
            <person name="Arora P."/>
            <person name="Dhakephalkar P.K."/>
        </authorList>
    </citation>
    <scope>NUCLEOTIDE SEQUENCE [LARGE SCALE GENOMIC DNA]</scope>
    <source>
        <strain evidence="4 5">152B</strain>
    </source>
</reference>
<protein>
    <submittedName>
        <fullName evidence="4">TetR family transcriptional regulator</fullName>
    </submittedName>
</protein>